<evidence type="ECO:0000313" key="2">
    <source>
        <dbReference type="Proteomes" id="UP001153069"/>
    </source>
</evidence>
<dbReference type="Proteomes" id="UP001153069">
    <property type="component" value="Unassembled WGS sequence"/>
</dbReference>
<sequence length="230" mass="25369">MASQVLLPPKHQRNTVGGTVDSSSVHAYTTFLKLPVAVETLAPLHCLAAHCGSIVRMQQYIVLAAVTLYNTGLWHHAMAMVHGCMAIHLLRRALDMYTRATTLLSSSLHPLDHDKIFAADDVSFLLLALLNNTAHIHANFMDLERAWQCLSVMREEFDVLDDEAMSDEDFGFFGLFLMLAPDASCLASPADVASKERAHLQCPECSRWGLTPRRGHACIDATSNGTVLKR</sequence>
<evidence type="ECO:0000313" key="1">
    <source>
        <dbReference type="EMBL" id="CAB9497558.1"/>
    </source>
</evidence>
<dbReference type="EMBL" id="CAICTM010000021">
    <property type="protein sequence ID" value="CAB9497558.1"/>
    <property type="molecule type" value="Genomic_DNA"/>
</dbReference>
<keyword evidence="2" id="KW-1185">Reference proteome</keyword>
<accession>A0A9N8H0J7</accession>
<gene>
    <name evidence="1" type="ORF">SEMRO_21_G015031.1</name>
</gene>
<reference evidence="1" key="1">
    <citation type="submission" date="2020-06" db="EMBL/GenBank/DDBJ databases">
        <authorList>
            <consortium name="Plant Systems Biology data submission"/>
        </authorList>
    </citation>
    <scope>NUCLEOTIDE SEQUENCE</scope>
    <source>
        <strain evidence="1">D6</strain>
    </source>
</reference>
<proteinExistence type="predicted"/>
<organism evidence="1 2">
    <name type="scientific">Seminavis robusta</name>
    <dbReference type="NCBI Taxonomy" id="568900"/>
    <lineage>
        <taxon>Eukaryota</taxon>
        <taxon>Sar</taxon>
        <taxon>Stramenopiles</taxon>
        <taxon>Ochrophyta</taxon>
        <taxon>Bacillariophyta</taxon>
        <taxon>Bacillariophyceae</taxon>
        <taxon>Bacillariophycidae</taxon>
        <taxon>Naviculales</taxon>
        <taxon>Naviculaceae</taxon>
        <taxon>Seminavis</taxon>
    </lineage>
</organism>
<name>A0A9N8H0J7_9STRA</name>
<comment type="caution">
    <text evidence="1">The sequence shown here is derived from an EMBL/GenBank/DDBJ whole genome shotgun (WGS) entry which is preliminary data.</text>
</comment>
<dbReference type="AlphaFoldDB" id="A0A9N8H0J7"/>
<protein>
    <submittedName>
        <fullName evidence="1">Uncharacterized protein</fullName>
    </submittedName>
</protein>